<protein>
    <submittedName>
        <fullName evidence="2">Uncharacterized protein</fullName>
    </submittedName>
</protein>
<evidence type="ECO:0000313" key="3">
    <source>
        <dbReference type="Proteomes" id="UP001459714"/>
    </source>
</evidence>
<accession>A0ABU9K348</accession>
<dbReference type="RefSeq" id="WP_342021167.1">
    <property type="nucleotide sequence ID" value="NZ_JBBYAK010000003.1"/>
</dbReference>
<sequence length="108" mass="12677">MDFKQYKVIEQFFHLGELIQQNKNTLEAIKRIKNGLISLHDLNILQKELSSLGVEFYSFLILNELVDSLEDEISKYEEARSELEEMAKNFGLDFKKVIYENVMLESVV</sequence>
<evidence type="ECO:0000256" key="1">
    <source>
        <dbReference type="SAM" id="Coils"/>
    </source>
</evidence>
<reference evidence="2 3" key="1">
    <citation type="submission" date="2024-03" db="EMBL/GenBank/DDBJ databases">
        <title>Bacilli Hybrid Assemblies.</title>
        <authorList>
            <person name="Kovac J."/>
        </authorList>
    </citation>
    <scope>NUCLEOTIDE SEQUENCE [LARGE SCALE GENOMIC DNA]</scope>
    <source>
        <strain evidence="2 3">FSL M8-0022</strain>
    </source>
</reference>
<dbReference type="EMBL" id="JBBYAK010000003">
    <property type="protein sequence ID" value="MEL3959557.1"/>
    <property type="molecule type" value="Genomic_DNA"/>
</dbReference>
<comment type="caution">
    <text evidence="2">The sequence shown here is derived from an EMBL/GenBank/DDBJ whole genome shotgun (WGS) entry which is preliminary data.</text>
</comment>
<dbReference type="Proteomes" id="UP001459714">
    <property type="component" value="Unassembled WGS sequence"/>
</dbReference>
<keyword evidence="3" id="KW-1185">Reference proteome</keyword>
<keyword evidence="1" id="KW-0175">Coiled coil</keyword>
<proteinExistence type="predicted"/>
<gene>
    <name evidence="2" type="ORF">NST17_20605</name>
</gene>
<feature type="coiled-coil region" evidence="1">
    <location>
        <begin position="59"/>
        <end position="89"/>
    </location>
</feature>
<organism evidence="2 3">
    <name type="scientific">Caldifermentibacillus hisashii</name>
    <dbReference type="NCBI Taxonomy" id="996558"/>
    <lineage>
        <taxon>Bacteria</taxon>
        <taxon>Bacillati</taxon>
        <taxon>Bacillota</taxon>
        <taxon>Bacilli</taxon>
        <taxon>Bacillales</taxon>
        <taxon>Bacillaceae</taxon>
        <taxon>Caldifermentibacillus</taxon>
    </lineage>
</organism>
<evidence type="ECO:0000313" key="2">
    <source>
        <dbReference type="EMBL" id="MEL3959557.1"/>
    </source>
</evidence>
<name>A0ABU9K348_9BACI</name>